<protein>
    <submittedName>
        <fullName evidence="4">Lipoprotein</fullName>
    </submittedName>
</protein>
<dbReference type="Pfam" id="PF01732">
    <property type="entry name" value="Mycop_pep_DUF31"/>
    <property type="match status" value="1"/>
</dbReference>
<dbReference type="PROSITE" id="PS51257">
    <property type="entry name" value="PROKAR_LIPOPROTEIN"/>
    <property type="match status" value="1"/>
</dbReference>
<dbReference type="RefSeq" id="WP_014325614.1">
    <property type="nucleotide sequence ID" value="NZ_AP017318.1"/>
</dbReference>
<dbReference type="EMBL" id="LR214945">
    <property type="protein sequence ID" value="VEU56866.1"/>
    <property type="molecule type" value="Genomic_DNA"/>
</dbReference>
<name>A0AAV5N7J0_MYCPM</name>
<dbReference type="Proteomes" id="UP000289557">
    <property type="component" value="Chromosome"/>
</dbReference>
<dbReference type="AlphaFoldDB" id="A0AAV5N7J0"/>
<dbReference type="GeneID" id="66608734"/>
<evidence type="ECO:0000256" key="2">
    <source>
        <dbReference type="SAM" id="SignalP"/>
    </source>
</evidence>
<feature type="signal peptide" evidence="2">
    <location>
        <begin position="1"/>
        <end position="24"/>
    </location>
</feature>
<dbReference type="PRINTS" id="PR00840">
    <property type="entry name" value="Y06768FAMILY"/>
</dbReference>
<organism evidence="4 5">
    <name type="scientific">Mycoplasmoides pneumoniae</name>
    <name type="common">Mycoplasma pneumoniae</name>
    <dbReference type="NCBI Taxonomy" id="2104"/>
    <lineage>
        <taxon>Bacteria</taxon>
        <taxon>Bacillati</taxon>
        <taxon>Mycoplasmatota</taxon>
        <taxon>Mycoplasmoidales</taxon>
        <taxon>Mycoplasmoidaceae</taxon>
        <taxon>Mycoplasmoides</taxon>
    </lineage>
</organism>
<keyword evidence="4" id="KW-0449">Lipoprotein</keyword>
<proteinExistence type="inferred from homology"/>
<gene>
    <name evidence="4" type="ORF">NCTC10119_00118</name>
</gene>
<dbReference type="InterPro" id="IPR022382">
    <property type="entry name" value="Mycoplasma_peptidase_DUF31"/>
</dbReference>
<dbReference type="InterPro" id="IPR022381">
    <property type="entry name" value="Uncharacterised_MG067"/>
</dbReference>
<evidence type="ECO:0000313" key="5">
    <source>
        <dbReference type="Proteomes" id="UP000289557"/>
    </source>
</evidence>
<evidence type="ECO:0000313" key="4">
    <source>
        <dbReference type="EMBL" id="VEU56866.1"/>
    </source>
</evidence>
<evidence type="ECO:0000256" key="1">
    <source>
        <dbReference type="ARBA" id="ARBA00007807"/>
    </source>
</evidence>
<evidence type="ECO:0000259" key="3">
    <source>
        <dbReference type="Pfam" id="PF01732"/>
    </source>
</evidence>
<comment type="similarity">
    <text evidence="1">Belongs to the MG067/MG068/MG395 family.</text>
</comment>
<keyword evidence="2" id="KW-0732">Signal</keyword>
<reference evidence="4 5" key="1">
    <citation type="submission" date="2019-01" db="EMBL/GenBank/DDBJ databases">
        <authorList>
            <consortium name="Pathogen Informatics"/>
        </authorList>
    </citation>
    <scope>NUCLEOTIDE SEQUENCE [LARGE SCALE GENOMIC DNA]</scope>
    <source>
        <strain evidence="4 5">NCTC10119</strain>
    </source>
</reference>
<sequence length="302" mass="35093">MLVVFKRLGFIVSIFSLTFLSACAAFDKWQEFYINNIPSSTEIHRFNYDLNFSLTFTNRITSNGEAKFSVTYGTGWLIDWKEPDKKKENDPFRAYLATNLQVAASLINPQDYEPYKNKDDAGWTTTFRLGKYTKVSDFVSPNQFGLPNAAQALVNVQTSVIPKTAFAARDFVDYSFPQEQKDKEKRKQQWVKNSHTKNSDVQPFAEFAILEIPLFSKSKVDRKIFNHFIQPAIRTYKQLGDSLNIFANPTLDQLKQNRYYVLGYPFLKNKVSSLFLNQTGKKKGIFRRKYTNIPWKTSYYLN</sequence>
<feature type="domain" description="DUF31" evidence="3">
    <location>
        <begin position="42"/>
        <end position="290"/>
    </location>
</feature>
<accession>A0AAV5N7J0</accession>
<feature type="chain" id="PRO_5043291531" evidence="2">
    <location>
        <begin position="25"/>
        <end position="302"/>
    </location>
</feature>